<dbReference type="Proteomes" id="UP000027866">
    <property type="component" value="Unassembled WGS sequence"/>
</dbReference>
<proteinExistence type="predicted"/>
<evidence type="ECO:0000313" key="1">
    <source>
        <dbReference type="EMBL" id="KEO92470.1"/>
    </source>
</evidence>
<dbReference type="KEGG" id="elq:Ga0102493_112370"/>
<reference evidence="1 2" key="1">
    <citation type="submission" date="2014-04" db="EMBL/GenBank/DDBJ databases">
        <title>A comprehensive comparison of genomes of Erythrobacter spp. Strains.</title>
        <authorList>
            <person name="Zheng Q."/>
        </authorList>
    </citation>
    <scope>NUCLEOTIDE SEQUENCE [LARGE SCALE GENOMIC DNA]</scope>
    <source>
        <strain evidence="1 2">DSM 8509</strain>
    </source>
</reference>
<keyword evidence="2" id="KW-1185">Reference proteome</keyword>
<dbReference type="PATRIC" id="fig|39960.10.peg.1466"/>
<dbReference type="RefSeq" id="WP_150132440.1">
    <property type="nucleotide sequence ID" value="NZ_CP017057.1"/>
</dbReference>
<organism evidence="1 2">
    <name type="scientific">Erythrobacter litoralis</name>
    <dbReference type="NCBI Taxonomy" id="39960"/>
    <lineage>
        <taxon>Bacteria</taxon>
        <taxon>Pseudomonadati</taxon>
        <taxon>Pseudomonadota</taxon>
        <taxon>Alphaproteobacteria</taxon>
        <taxon>Sphingomonadales</taxon>
        <taxon>Erythrobacteraceae</taxon>
        <taxon>Erythrobacter/Porphyrobacter group</taxon>
        <taxon>Erythrobacter</taxon>
    </lineage>
</organism>
<gene>
    <name evidence="1" type="ORF">EH32_14515</name>
</gene>
<evidence type="ECO:0000313" key="2">
    <source>
        <dbReference type="Proteomes" id="UP000027866"/>
    </source>
</evidence>
<dbReference type="AlphaFoldDB" id="A0A074MI11"/>
<name>A0A074MI11_9SPHN</name>
<dbReference type="EMBL" id="JMIX01000009">
    <property type="protein sequence ID" value="KEO92470.1"/>
    <property type="molecule type" value="Genomic_DNA"/>
</dbReference>
<dbReference type="OrthoDB" id="5402191at2"/>
<sequence length="114" mass="12083">MRISSAVLLTVCLASCGPEAGVPQGDAIACAIGPGAQFEELCVLEKLAMEGGREMLVIHHPGGGFRRFVMERSTLLPLDGAEPLVVNADYSQGALEFSVAGDRYRLPNDPDPEL</sequence>
<accession>A0A074MI11</accession>
<protein>
    <submittedName>
        <fullName evidence="1">Uncharacterized protein</fullName>
    </submittedName>
</protein>
<comment type="caution">
    <text evidence="1">The sequence shown here is derived from an EMBL/GenBank/DDBJ whole genome shotgun (WGS) entry which is preliminary data.</text>
</comment>